<dbReference type="OMA" id="WQINSHF"/>
<keyword evidence="4" id="KW-1185">Reference proteome</keyword>
<evidence type="ECO:0000313" key="3">
    <source>
        <dbReference type="EnsemblMetazoa" id="XP_030853404"/>
    </source>
</evidence>
<protein>
    <recommendedName>
        <fullName evidence="2">DUF7869 domain-containing protein</fullName>
    </recommendedName>
</protein>
<dbReference type="InParanoid" id="A0A7M7PNP8"/>
<feature type="compositionally biased region" description="Basic and acidic residues" evidence="1">
    <location>
        <begin position="1093"/>
        <end position="1103"/>
    </location>
</feature>
<dbReference type="GeneID" id="105447505"/>
<accession>A0A7M7PNP8</accession>
<dbReference type="Proteomes" id="UP000007110">
    <property type="component" value="Unassembled WGS sequence"/>
</dbReference>
<feature type="compositionally biased region" description="Polar residues" evidence="1">
    <location>
        <begin position="28"/>
        <end position="40"/>
    </location>
</feature>
<dbReference type="OrthoDB" id="6110576at2759"/>
<feature type="compositionally biased region" description="Low complexity" evidence="1">
    <location>
        <begin position="41"/>
        <end position="56"/>
    </location>
</feature>
<dbReference type="PANTHER" id="PTHR33153">
    <property type="entry name" value="MYND-TYPE DOMAIN-CONTAINING PROTEIN"/>
    <property type="match status" value="1"/>
</dbReference>
<reference evidence="4" key="1">
    <citation type="submission" date="2015-02" db="EMBL/GenBank/DDBJ databases">
        <title>Genome sequencing for Strongylocentrotus purpuratus.</title>
        <authorList>
            <person name="Murali S."/>
            <person name="Liu Y."/>
            <person name="Vee V."/>
            <person name="English A."/>
            <person name="Wang M."/>
            <person name="Skinner E."/>
            <person name="Han Y."/>
            <person name="Muzny D.M."/>
            <person name="Worley K.C."/>
            <person name="Gibbs R.A."/>
        </authorList>
    </citation>
    <scope>NUCLEOTIDE SEQUENCE</scope>
</reference>
<feature type="region of interest" description="Disordered" evidence="1">
    <location>
        <begin position="27"/>
        <end position="139"/>
    </location>
</feature>
<proteinExistence type="predicted"/>
<feature type="compositionally biased region" description="Basic and acidic residues" evidence="1">
    <location>
        <begin position="108"/>
        <end position="119"/>
    </location>
</feature>
<organism evidence="3 4">
    <name type="scientific">Strongylocentrotus purpuratus</name>
    <name type="common">Purple sea urchin</name>
    <dbReference type="NCBI Taxonomy" id="7668"/>
    <lineage>
        <taxon>Eukaryota</taxon>
        <taxon>Metazoa</taxon>
        <taxon>Echinodermata</taxon>
        <taxon>Eleutherozoa</taxon>
        <taxon>Echinozoa</taxon>
        <taxon>Echinoidea</taxon>
        <taxon>Euechinoidea</taxon>
        <taxon>Echinacea</taxon>
        <taxon>Camarodonta</taxon>
        <taxon>Echinidea</taxon>
        <taxon>Strongylocentrotidae</taxon>
        <taxon>Strongylocentrotus</taxon>
    </lineage>
</organism>
<dbReference type="Pfam" id="PF25273">
    <property type="entry name" value="DUF7869"/>
    <property type="match status" value="1"/>
</dbReference>
<feature type="region of interest" description="Disordered" evidence="1">
    <location>
        <begin position="1093"/>
        <end position="1113"/>
    </location>
</feature>
<sequence>MLAQSKKKRIYDGDEARHLFEALYFTEPATSADDTTVEQRTTGLSPDSDTSTSLDSSDSDTELSIDGLTSSPCSRTTTSNVANDSQGNAGVKNKVRLEVFSENGSTARAEKAHPPRDEPQTSEAELEANEPNSGDCSFTEVDLPISESDCYLSEVDVTYKVLGRDPEGGAISEIDLQNATDEPNSVDCSFTEVDLPISESDCYLSEVDVTFKVPDEPNSVDCSFTEVDLPISESDCYLSEVDVTFKVHVPGSDPEGGAISEIDLQDATDEPNSGDCSFTEVDLPISESDCYLSEVDVTYKVLGSDPEGGAISEIDLQDATDEPNSGDCSFTEVDLPISESDCYLSEVDVTYKVLGRDPEGGAISEIDLQNATDEPNSVDCSFTEVDLPISESDCYLSEVDVTFKVPDEPNSVDCSFTEVDLPISESDCYLSEVDVTFKVHVPGSDPEGGAISEIDLQDATDEPNSGDCSFTEVDLPISESDCYLSEVDVTYKVLGSDPEGGAISEIDLQDATALRGRKRTRVHFIDGSSDSSCASIVSSSVKRRKENNSSRELSSILRMKCCRNYCLHKVSRKEVAYSRNAFQEKSKCEQRQWILQYLLEHHEESGNTVQVRFSIGVTEVCQRGWRLALGIPRTRLWQIQSHFQGGLKAYISPNHHRRGMQSKAVAAALMWLDMFCRRFGDKMPGQMKIHLPSCLTRASVYQTMKEEMEDHGEHVCSKVHFFRMWRKEMSHVTIPKVNRFSKCDVCTQLKQSIEKTNEKEARQALHQQREDHLTLQKTERMKYYKHAQKARQHPDKYISIIIDGMDQKSTSIPKFYRTSKSVSSAWKLPTHITGTIVHGRGQHMFLDNKEYPHDSNLTATILLQVLHKYSTTLPDTLYLQMDNCGRENKNQCLLGLCALLVELDVFKKVKLCFLMKGHTHEDIDQLFSRISTYTSKHNIPTLSSLLHHIPKSFNKPNTTAERIETIFNIRDWLQTQLNKPSHHSLPHQFKITKVEGKAIIQTKKWSNSSAWQATTGSSHILSEHPSGTPDVVCRKMEELHVNNLYRDMAKYLPYLNDSEHQEWMELLHSFEAEDGTEDSRTWPLVDILMDKESQSTPQRDLHSTPEFSNDEQQPIQAVQLGPKRKRPLQPVLKLGDMVGVYLEEFRNEWPQVGQVLDITGDHVKLHWYSGSETSVWTSLTTSVQGRRDQPYTGEVSLQDVLTAPFNLTKANKLPVEIQRHLKEKGEQYFVLQ</sequence>
<reference evidence="3" key="2">
    <citation type="submission" date="2021-01" db="UniProtKB">
        <authorList>
            <consortium name="EnsemblMetazoa"/>
        </authorList>
    </citation>
    <scope>IDENTIFICATION</scope>
</reference>
<dbReference type="InterPro" id="IPR057191">
    <property type="entry name" value="DUF7869"/>
</dbReference>
<evidence type="ECO:0000256" key="1">
    <source>
        <dbReference type="SAM" id="MobiDB-lite"/>
    </source>
</evidence>
<name>A0A7M7PNP8_STRPU</name>
<feature type="domain" description="DUF7869" evidence="2">
    <location>
        <begin position="820"/>
        <end position="1007"/>
    </location>
</feature>
<dbReference type="EnsemblMetazoa" id="XM_030997544">
    <property type="protein sequence ID" value="XP_030853404"/>
    <property type="gene ID" value="LOC105447505"/>
</dbReference>
<evidence type="ECO:0000313" key="4">
    <source>
        <dbReference type="Proteomes" id="UP000007110"/>
    </source>
</evidence>
<feature type="compositionally biased region" description="Polar residues" evidence="1">
    <location>
        <begin position="67"/>
        <end position="88"/>
    </location>
</feature>
<evidence type="ECO:0000259" key="2">
    <source>
        <dbReference type="Pfam" id="PF25273"/>
    </source>
</evidence>
<dbReference type="RefSeq" id="XP_030853404.1">
    <property type="nucleotide sequence ID" value="XM_030997544.1"/>
</dbReference>
<dbReference type="PANTHER" id="PTHR33153:SF3">
    <property type="entry name" value="TRAFFICKING PROTEIN PARTICLE COMPLEX SUBUNIT 11 DOMAIN-CONTAINING PROTEIN"/>
    <property type="match status" value="1"/>
</dbReference>
<dbReference type="AlphaFoldDB" id="A0A7M7PNP8"/>